<protein>
    <submittedName>
        <fullName evidence="1">Uncharacterized protein</fullName>
    </submittedName>
</protein>
<organism evidence="1 2">
    <name type="scientific">Cucurbita argyrosperma subsp. sororia</name>
    <dbReference type="NCBI Taxonomy" id="37648"/>
    <lineage>
        <taxon>Eukaryota</taxon>
        <taxon>Viridiplantae</taxon>
        <taxon>Streptophyta</taxon>
        <taxon>Embryophyta</taxon>
        <taxon>Tracheophyta</taxon>
        <taxon>Spermatophyta</taxon>
        <taxon>Magnoliopsida</taxon>
        <taxon>eudicotyledons</taxon>
        <taxon>Gunneridae</taxon>
        <taxon>Pentapetalae</taxon>
        <taxon>rosids</taxon>
        <taxon>fabids</taxon>
        <taxon>Cucurbitales</taxon>
        <taxon>Cucurbitaceae</taxon>
        <taxon>Cucurbiteae</taxon>
        <taxon>Cucurbita</taxon>
    </lineage>
</organism>
<sequence>MFILLAFPGNVVIYRFKNNYTDMYLRHRGRMTHVQLSSRILSCKILVWDYEEEEKQEASRQHEDCSIRWSACHEDGPAVFKGLISLKGSLDMIFLVTNDKLVYSSYLKDSSQKGGGSEWLNFAHADLTEGMLRPISQRHPPESSSCNQCYFASLFVAVGDGPHVSVS</sequence>
<feature type="non-terminal residue" evidence="1">
    <location>
        <position position="1"/>
    </location>
</feature>
<gene>
    <name evidence="1" type="ORF">SDJN03_20900</name>
</gene>
<name>A0AAV6MF76_9ROSI</name>
<accession>A0AAV6MF76</accession>
<comment type="caution">
    <text evidence="1">The sequence shown here is derived from an EMBL/GenBank/DDBJ whole genome shotgun (WGS) entry which is preliminary data.</text>
</comment>
<keyword evidence="2" id="KW-1185">Reference proteome</keyword>
<proteinExistence type="predicted"/>
<dbReference type="EMBL" id="JAGKQH010000014">
    <property type="protein sequence ID" value="KAG6580898.1"/>
    <property type="molecule type" value="Genomic_DNA"/>
</dbReference>
<dbReference type="AlphaFoldDB" id="A0AAV6MF76"/>
<reference evidence="1 2" key="1">
    <citation type="journal article" date="2021" name="Hortic Res">
        <title>The domestication of Cucurbita argyrosperma as revealed by the genome of its wild relative.</title>
        <authorList>
            <person name="Barrera-Redondo J."/>
            <person name="Sanchez-de la Vega G."/>
            <person name="Aguirre-Liguori J.A."/>
            <person name="Castellanos-Morales G."/>
            <person name="Gutierrez-Guerrero Y.T."/>
            <person name="Aguirre-Dugua X."/>
            <person name="Aguirre-Planter E."/>
            <person name="Tenaillon M.I."/>
            <person name="Lira-Saade R."/>
            <person name="Eguiarte L.E."/>
        </authorList>
    </citation>
    <scope>NUCLEOTIDE SEQUENCE [LARGE SCALE GENOMIC DNA]</scope>
    <source>
        <strain evidence="1">JBR-2021</strain>
    </source>
</reference>
<evidence type="ECO:0000313" key="2">
    <source>
        <dbReference type="Proteomes" id="UP000685013"/>
    </source>
</evidence>
<dbReference type="Proteomes" id="UP000685013">
    <property type="component" value="Chromosome 14"/>
</dbReference>
<evidence type="ECO:0000313" key="1">
    <source>
        <dbReference type="EMBL" id="KAG6580898.1"/>
    </source>
</evidence>